<evidence type="ECO:0000313" key="2">
    <source>
        <dbReference type="Proteomes" id="UP001642483"/>
    </source>
</evidence>
<dbReference type="EMBL" id="CAWYQH010000035">
    <property type="protein sequence ID" value="CAK8676733.1"/>
    <property type="molecule type" value="Genomic_DNA"/>
</dbReference>
<gene>
    <name evidence="1" type="ORF">CVLEPA_LOCUS6177</name>
</gene>
<evidence type="ECO:0000313" key="1">
    <source>
        <dbReference type="EMBL" id="CAK8676733.1"/>
    </source>
</evidence>
<proteinExistence type="predicted"/>
<reference evidence="1 2" key="1">
    <citation type="submission" date="2024-02" db="EMBL/GenBank/DDBJ databases">
        <authorList>
            <person name="Daric V."/>
            <person name="Darras S."/>
        </authorList>
    </citation>
    <scope>NUCLEOTIDE SEQUENCE [LARGE SCALE GENOMIC DNA]</scope>
</reference>
<organism evidence="1 2">
    <name type="scientific">Clavelina lepadiformis</name>
    <name type="common">Light-bulb sea squirt</name>
    <name type="synonym">Ascidia lepadiformis</name>
    <dbReference type="NCBI Taxonomy" id="159417"/>
    <lineage>
        <taxon>Eukaryota</taxon>
        <taxon>Metazoa</taxon>
        <taxon>Chordata</taxon>
        <taxon>Tunicata</taxon>
        <taxon>Ascidiacea</taxon>
        <taxon>Aplousobranchia</taxon>
        <taxon>Clavelinidae</taxon>
        <taxon>Clavelina</taxon>
    </lineage>
</organism>
<dbReference type="Proteomes" id="UP001642483">
    <property type="component" value="Unassembled WGS sequence"/>
</dbReference>
<comment type="caution">
    <text evidence="1">The sequence shown here is derived from an EMBL/GenBank/DDBJ whole genome shotgun (WGS) entry which is preliminary data.</text>
</comment>
<protein>
    <submittedName>
        <fullName evidence="1">Uncharacterized protein</fullName>
    </submittedName>
</protein>
<sequence length="67" mass="7652">MLDLIQRSESQLGNYAKNSCKWYKPTRNQHDLVNISPKQNICKRSTSTLTRTCTTIDDNVHADVPAM</sequence>
<keyword evidence="2" id="KW-1185">Reference proteome</keyword>
<name>A0ABP0FAL3_CLALP</name>
<accession>A0ABP0FAL3</accession>